<accession>A0A090UZR0</accession>
<keyword evidence="2" id="KW-1185">Reference proteome</keyword>
<dbReference type="Proteomes" id="UP000029462">
    <property type="component" value="Unassembled WGS sequence"/>
</dbReference>
<dbReference type="GO" id="GO:0071468">
    <property type="term" value="P:cellular response to acidic pH"/>
    <property type="evidence" value="ECO:0007669"/>
    <property type="project" value="InterPro"/>
</dbReference>
<dbReference type="InterPro" id="IPR024753">
    <property type="entry name" value="AriR"/>
</dbReference>
<evidence type="ECO:0000313" key="1">
    <source>
        <dbReference type="EMBL" id="GAL58115.1"/>
    </source>
</evidence>
<dbReference type="RefSeq" id="WP_042391002.1">
    <property type="nucleotide sequence ID" value="NZ_BBMZ01000009.1"/>
</dbReference>
<dbReference type="Pfam" id="PF10798">
    <property type="entry name" value="YmgB"/>
    <property type="match status" value="1"/>
</dbReference>
<evidence type="ECO:0000313" key="2">
    <source>
        <dbReference type="Proteomes" id="UP000029462"/>
    </source>
</evidence>
<protein>
    <submittedName>
        <fullName evidence="1">Putative two-component system connector protein AriR</fullName>
    </submittedName>
</protein>
<dbReference type="STRING" id="1115515.EV102420_09_01470"/>
<name>A0A090UZR0_PSEVU</name>
<dbReference type="Gene3D" id="1.20.5.5260">
    <property type="match status" value="1"/>
</dbReference>
<proteinExistence type="predicted"/>
<dbReference type="EMBL" id="BBMZ01000009">
    <property type="protein sequence ID" value="GAL58115.1"/>
    <property type="molecule type" value="Genomic_DNA"/>
</dbReference>
<dbReference type="eggNOG" id="ENOG5031UT3">
    <property type="taxonomic scope" value="Bacteria"/>
</dbReference>
<gene>
    <name evidence="1" type="primary">ariR</name>
    <name evidence="1" type="ORF">EV102420_09_01470</name>
</gene>
<reference evidence="1 2" key="1">
    <citation type="submission" date="2014-09" db="EMBL/GenBank/DDBJ databases">
        <title>Whole genome shotgun sequence of Escherichia vulneris NBRC 102420.</title>
        <authorList>
            <person name="Yoshida Y."/>
            <person name="Hosoyama A."/>
            <person name="Tsuchikane K."/>
            <person name="Ohji S."/>
            <person name="Ichikawa N."/>
            <person name="Kimura A."/>
            <person name="Yamazoe A."/>
            <person name="Ezaki T."/>
            <person name="Fujita N."/>
        </authorList>
    </citation>
    <scope>NUCLEOTIDE SEQUENCE [LARGE SCALE GENOMIC DNA]</scope>
    <source>
        <strain evidence="1 2">NBRC 102420</strain>
    </source>
</reference>
<organism evidence="1 2">
    <name type="scientific">Pseudescherichia vulneris NBRC 102420</name>
    <dbReference type="NCBI Taxonomy" id="1115515"/>
    <lineage>
        <taxon>Bacteria</taxon>
        <taxon>Pseudomonadati</taxon>
        <taxon>Pseudomonadota</taxon>
        <taxon>Gammaproteobacteria</taxon>
        <taxon>Enterobacterales</taxon>
        <taxon>Enterobacteriaceae</taxon>
        <taxon>Pseudescherichia</taxon>
    </lineage>
</organism>
<dbReference type="AlphaFoldDB" id="A0A090UZR0"/>
<dbReference type="OrthoDB" id="6628755at2"/>
<comment type="caution">
    <text evidence="1">The sequence shown here is derived from an EMBL/GenBank/DDBJ whole genome shotgun (WGS) entry which is preliminary data.</text>
</comment>
<sequence>MHSATTEDTLNTWFDQGSQAFEAERTLIRGLAQNLKSNRIEVNNKNLILALIRLLETEDDVIKLDVYRNALELIVQKTPDDL</sequence>